<protein>
    <submittedName>
        <fullName evidence="1">Uncharacterized protein</fullName>
    </submittedName>
</protein>
<gene>
    <name evidence="1" type="ORF">C5167_017565</name>
</gene>
<organism evidence="1 2">
    <name type="scientific">Papaver somniferum</name>
    <name type="common">Opium poppy</name>
    <dbReference type="NCBI Taxonomy" id="3469"/>
    <lineage>
        <taxon>Eukaryota</taxon>
        <taxon>Viridiplantae</taxon>
        <taxon>Streptophyta</taxon>
        <taxon>Embryophyta</taxon>
        <taxon>Tracheophyta</taxon>
        <taxon>Spermatophyta</taxon>
        <taxon>Magnoliopsida</taxon>
        <taxon>Ranunculales</taxon>
        <taxon>Papaveraceae</taxon>
        <taxon>Papaveroideae</taxon>
        <taxon>Papaver</taxon>
    </lineage>
</organism>
<keyword evidence="2" id="KW-1185">Reference proteome</keyword>
<dbReference type="AlphaFoldDB" id="A0A4Y7INT0"/>
<dbReference type="Gramene" id="RZC49139">
    <property type="protein sequence ID" value="RZC49139"/>
    <property type="gene ID" value="C5167_017565"/>
</dbReference>
<accession>A0A4Y7INT0</accession>
<evidence type="ECO:0000313" key="2">
    <source>
        <dbReference type="Proteomes" id="UP000316621"/>
    </source>
</evidence>
<dbReference type="Proteomes" id="UP000316621">
    <property type="component" value="Chromosome 2"/>
</dbReference>
<evidence type="ECO:0000313" key="1">
    <source>
        <dbReference type="EMBL" id="RZC49139.1"/>
    </source>
</evidence>
<sequence length="131" mass="15210">MGFVRLMSNMSRCMLGKIKKVSWQLIQPRTLVTAMQSVFGKIFLSLSKQRRRDVCIQVFAPLVNVVSIIGYWKFVTPATRNFSDTGTIFYESQGGCWRLIDTEEELEERMWVTMLVCLHNARKKMKILLAL</sequence>
<proteinExistence type="predicted"/>
<name>A0A4Y7INT0_PAPSO</name>
<dbReference type="EMBL" id="CM010716">
    <property type="protein sequence ID" value="RZC49139.1"/>
    <property type="molecule type" value="Genomic_DNA"/>
</dbReference>
<reference evidence="1 2" key="1">
    <citation type="journal article" date="2018" name="Science">
        <title>The opium poppy genome and morphinan production.</title>
        <authorList>
            <person name="Guo L."/>
            <person name="Winzer T."/>
            <person name="Yang X."/>
            <person name="Li Y."/>
            <person name="Ning Z."/>
            <person name="He Z."/>
            <person name="Teodor R."/>
            <person name="Lu Y."/>
            <person name="Bowser T.A."/>
            <person name="Graham I.A."/>
            <person name="Ye K."/>
        </authorList>
    </citation>
    <scope>NUCLEOTIDE SEQUENCE [LARGE SCALE GENOMIC DNA]</scope>
    <source>
        <strain evidence="2">cv. HN1</strain>
        <tissue evidence="1">Leaves</tissue>
    </source>
</reference>